<dbReference type="AlphaFoldDB" id="A0A1F8ESR0"/>
<dbReference type="STRING" id="1802668.A2831_02395"/>
<sequence length="238" mass="26889">MTFLYHELLFRPLFNLLIFLYNSIPGADFGVAIIVLTIIVRVIFFPLSIKALISQRELNKLQPKIKELQEKHKGNKQALGQATMQLYKEHKINPLSGCLPILIQLPVLIALYSALGSGLKPESLTALYSFVSHPLNINQTALGFLDLAKKSYMMAILAGVLQWFQMKQSVASQAQPSKNEPPSPALQMSKQMLYFFPVMVIIIAWNLPTGLTLYWVAATVFSIFEQLYINRKYRVNSA</sequence>
<dbReference type="NCBIfam" id="TIGR03592">
    <property type="entry name" value="yidC_oxa1_cterm"/>
    <property type="match status" value="1"/>
</dbReference>
<evidence type="ECO:0000256" key="3">
    <source>
        <dbReference type="ARBA" id="ARBA00022475"/>
    </source>
</evidence>
<evidence type="ECO:0000256" key="4">
    <source>
        <dbReference type="ARBA" id="ARBA00022692"/>
    </source>
</evidence>
<comment type="similarity">
    <text evidence="9">Belongs to the OXA1/ALB3/YidC family.</text>
</comment>
<feature type="transmembrane region" description="Helical" evidence="10">
    <location>
        <begin position="213"/>
        <end position="229"/>
    </location>
</feature>
<protein>
    <recommendedName>
        <fullName evidence="11">Membrane insertase YidC/Oxa/ALB C-terminal domain-containing protein</fullName>
    </recommendedName>
</protein>
<keyword evidence="4 9" id="KW-0812">Transmembrane</keyword>
<feature type="domain" description="Membrane insertase YidC/Oxa/ALB C-terminal" evidence="11">
    <location>
        <begin position="29"/>
        <end position="231"/>
    </location>
</feature>
<dbReference type="GO" id="GO:0051205">
    <property type="term" value="P:protein insertion into membrane"/>
    <property type="evidence" value="ECO:0007669"/>
    <property type="project" value="TreeGrafter"/>
</dbReference>
<comment type="subcellular location">
    <subcellularLocation>
        <location evidence="1">Cell membrane</location>
        <topology evidence="1">Multi-pass membrane protein</topology>
    </subcellularLocation>
    <subcellularLocation>
        <location evidence="9">Membrane</location>
        <topology evidence="9">Multi-pass membrane protein</topology>
    </subcellularLocation>
</comment>
<keyword evidence="7 10" id="KW-0472">Membrane</keyword>
<gene>
    <name evidence="12" type="ORF">A2831_02395</name>
</gene>
<keyword evidence="8" id="KW-0143">Chaperone</keyword>
<keyword evidence="6 10" id="KW-1133">Transmembrane helix</keyword>
<evidence type="ECO:0000256" key="7">
    <source>
        <dbReference type="ARBA" id="ARBA00023136"/>
    </source>
</evidence>
<keyword evidence="2" id="KW-0813">Transport</keyword>
<organism evidence="12 13">
    <name type="scientific">Candidatus Yanofskybacteria bacterium RIFCSPHIGHO2_01_FULL_44_17</name>
    <dbReference type="NCBI Taxonomy" id="1802668"/>
    <lineage>
        <taxon>Bacteria</taxon>
        <taxon>Candidatus Yanofskyibacteriota</taxon>
    </lineage>
</organism>
<evidence type="ECO:0000313" key="13">
    <source>
        <dbReference type="Proteomes" id="UP000177507"/>
    </source>
</evidence>
<dbReference type="InterPro" id="IPR001708">
    <property type="entry name" value="YidC/ALB3/OXA1/COX18"/>
</dbReference>
<accession>A0A1F8ESR0</accession>
<feature type="transmembrane region" description="Helical" evidence="10">
    <location>
        <begin position="94"/>
        <end position="115"/>
    </location>
</feature>
<dbReference type="InterPro" id="IPR047196">
    <property type="entry name" value="YidC_ALB_C"/>
</dbReference>
<name>A0A1F8ESR0_9BACT</name>
<dbReference type="GO" id="GO:0015031">
    <property type="term" value="P:protein transport"/>
    <property type="evidence" value="ECO:0007669"/>
    <property type="project" value="UniProtKB-KW"/>
</dbReference>
<dbReference type="Pfam" id="PF02096">
    <property type="entry name" value="60KD_IMP"/>
    <property type="match status" value="1"/>
</dbReference>
<feature type="transmembrane region" description="Helical" evidence="10">
    <location>
        <begin position="29"/>
        <end position="53"/>
    </location>
</feature>
<dbReference type="CDD" id="cd20070">
    <property type="entry name" value="5TM_YidC_Alb3"/>
    <property type="match status" value="1"/>
</dbReference>
<evidence type="ECO:0000259" key="11">
    <source>
        <dbReference type="Pfam" id="PF02096"/>
    </source>
</evidence>
<evidence type="ECO:0000313" key="12">
    <source>
        <dbReference type="EMBL" id="OGN03914.1"/>
    </source>
</evidence>
<evidence type="ECO:0000256" key="1">
    <source>
        <dbReference type="ARBA" id="ARBA00004651"/>
    </source>
</evidence>
<evidence type="ECO:0000256" key="8">
    <source>
        <dbReference type="ARBA" id="ARBA00023186"/>
    </source>
</evidence>
<dbReference type="GO" id="GO:0032977">
    <property type="term" value="F:membrane insertase activity"/>
    <property type="evidence" value="ECO:0007669"/>
    <property type="project" value="InterPro"/>
</dbReference>
<dbReference type="EMBL" id="MGJI01000028">
    <property type="protein sequence ID" value="OGN03914.1"/>
    <property type="molecule type" value="Genomic_DNA"/>
</dbReference>
<dbReference type="Proteomes" id="UP000177507">
    <property type="component" value="Unassembled WGS sequence"/>
</dbReference>
<keyword evidence="3" id="KW-1003">Cell membrane</keyword>
<evidence type="ECO:0000256" key="9">
    <source>
        <dbReference type="RuleBase" id="RU003945"/>
    </source>
</evidence>
<reference evidence="12 13" key="1">
    <citation type="journal article" date="2016" name="Nat. Commun.">
        <title>Thousands of microbial genomes shed light on interconnected biogeochemical processes in an aquifer system.</title>
        <authorList>
            <person name="Anantharaman K."/>
            <person name="Brown C.T."/>
            <person name="Hug L.A."/>
            <person name="Sharon I."/>
            <person name="Castelle C.J."/>
            <person name="Probst A.J."/>
            <person name="Thomas B.C."/>
            <person name="Singh A."/>
            <person name="Wilkins M.J."/>
            <person name="Karaoz U."/>
            <person name="Brodie E.L."/>
            <person name="Williams K.H."/>
            <person name="Hubbard S.S."/>
            <person name="Banfield J.F."/>
        </authorList>
    </citation>
    <scope>NUCLEOTIDE SEQUENCE [LARGE SCALE GENOMIC DNA]</scope>
</reference>
<keyword evidence="5" id="KW-0653">Protein transport</keyword>
<dbReference type="PANTHER" id="PTHR12428">
    <property type="entry name" value="OXA1"/>
    <property type="match status" value="1"/>
</dbReference>
<evidence type="ECO:0000256" key="5">
    <source>
        <dbReference type="ARBA" id="ARBA00022927"/>
    </source>
</evidence>
<proteinExistence type="inferred from homology"/>
<dbReference type="PANTHER" id="PTHR12428:SF65">
    <property type="entry name" value="CYTOCHROME C OXIDASE ASSEMBLY PROTEIN COX18, MITOCHONDRIAL"/>
    <property type="match status" value="1"/>
</dbReference>
<comment type="caution">
    <text evidence="12">The sequence shown here is derived from an EMBL/GenBank/DDBJ whole genome shotgun (WGS) entry which is preliminary data.</text>
</comment>
<evidence type="ECO:0000256" key="6">
    <source>
        <dbReference type="ARBA" id="ARBA00022989"/>
    </source>
</evidence>
<evidence type="ECO:0000256" key="10">
    <source>
        <dbReference type="SAM" id="Phobius"/>
    </source>
</evidence>
<dbReference type="GO" id="GO:0005886">
    <property type="term" value="C:plasma membrane"/>
    <property type="evidence" value="ECO:0007669"/>
    <property type="project" value="UniProtKB-SubCell"/>
</dbReference>
<dbReference type="InterPro" id="IPR028055">
    <property type="entry name" value="YidC/Oxa/ALB_C"/>
</dbReference>
<evidence type="ECO:0000256" key="2">
    <source>
        <dbReference type="ARBA" id="ARBA00022448"/>
    </source>
</evidence>